<proteinExistence type="predicted"/>
<dbReference type="Proteomes" id="UP000186922">
    <property type="component" value="Unassembled WGS sequence"/>
</dbReference>
<organism evidence="1 2">
    <name type="scientific">Ramazzottius varieornatus</name>
    <name type="common">Water bear</name>
    <name type="synonym">Tardigrade</name>
    <dbReference type="NCBI Taxonomy" id="947166"/>
    <lineage>
        <taxon>Eukaryota</taxon>
        <taxon>Metazoa</taxon>
        <taxon>Ecdysozoa</taxon>
        <taxon>Tardigrada</taxon>
        <taxon>Eutardigrada</taxon>
        <taxon>Parachela</taxon>
        <taxon>Hypsibioidea</taxon>
        <taxon>Ramazzottiidae</taxon>
        <taxon>Ramazzottius</taxon>
    </lineage>
</organism>
<dbReference type="AlphaFoldDB" id="A0A1D1VTL8"/>
<sequence length="203" mass="22854">MSRSFLHAFGRVSPPQPKSRLLSLILQDQVCLRGSQWEYEAEVAAMPTKETSRLDALFWPDNPFDDIPKKNSASAWSDFAPHSADSFSRSHLIIRETRNASTTQSCLRAHGTNFLTPVLRSTRQTACGRISGLFRQPTLTSYKNILGCWLRQTTSTRRCPSRCCWMTLLVTFPLRPKVTGRIRLLKTGEIPGSVMKTVTANPI</sequence>
<dbReference type="EMBL" id="BDGG01000009">
    <property type="protein sequence ID" value="GAV03108.1"/>
    <property type="molecule type" value="Genomic_DNA"/>
</dbReference>
<keyword evidence="2" id="KW-1185">Reference proteome</keyword>
<accession>A0A1D1VTL8</accession>
<gene>
    <name evidence="1" type="primary">RvY_13587</name>
    <name evidence="1" type="synonym">RvY_13587.2</name>
    <name evidence="1" type="ORF">RvY_13587-2</name>
</gene>
<comment type="caution">
    <text evidence="1">The sequence shown here is derived from an EMBL/GenBank/DDBJ whole genome shotgun (WGS) entry which is preliminary data.</text>
</comment>
<name>A0A1D1VTL8_RAMVA</name>
<evidence type="ECO:0000313" key="1">
    <source>
        <dbReference type="EMBL" id="GAV03108.1"/>
    </source>
</evidence>
<protein>
    <submittedName>
        <fullName evidence="1">Uncharacterized protein</fullName>
    </submittedName>
</protein>
<evidence type="ECO:0000313" key="2">
    <source>
        <dbReference type="Proteomes" id="UP000186922"/>
    </source>
</evidence>
<reference evidence="1 2" key="1">
    <citation type="journal article" date="2016" name="Nat. Commun.">
        <title>Extremotolerant tardigrade genome and improved radiotolerance of human cultured cells by tardigrade-unique protein.</title>
        <authorList>
            <person name="Hashimoto T."/>
            <person name="Horikawa D.D."/>
            <person name="Saito Y."/>
            <person name="Kuwahara H."/>
            <person name="Kozuka-Hata H."/>
            <person name="Shin-I T."/>
            <person name="Minakuchi Y."/>
            <person name="Ohishi K."/>
            <person name="Motoyama A."/>
            <person name="Aizu T."/>
            <person name="Enomoto A."/>
            <person name="Kondo K."/>
            <person name="Tanaka S."/>
            <person name="Hara Y."/>
            <person name="Koshikawa S."/>
            <person name="Sagara H."/>
            <person name="Miura T."/>
            <person name="Yokobori S."/>
            <person name="Miyagawa K."/>
            <person name="Suzuki Y."/>
            <person name="Kubo T."/>
            <person name="Oyama M."/>
            <person name="Kohara Y."/>
            <person name="Fujiyama A."/>
            <person name="Arakawa K."/>
            <person name="Katayama T."/>
            <person name="Toyoda A."/>
            <person name="Kunieda T."/>
        </authorList>
    </citation>
    <scope>NUCLEOTIDE SEQUENCE [LARGE SCALE GENOMIC DNA]</scope>
    <source>
        <strain evidence="1 2">YOKOZUNA-1</strain>
    </source>
</reference>